<dbReference type="GO" id="GO:0005886">
    <property type="term" value="C:plasma membrane"/>
    <property type="evidence" value="ECO:0007669"/>
    <property type="project" value="UniProtKB-SubCell"/>
</dbReference>
<proteinExistence type="inferred from homology"/>
<feature type="transmembrane region" description="Helical" evidence="7">
    <location>
        <begin position="167"/>
        <end position="185"/>
    </location>
</feature>
<keyword evidence="6 7" id="KW-0472">Membrane</keyword>
<evidence type="ECO:0000256" key="4">
    <source>
        <dbReference type="ARBA" id="ARBA00022692"/>
    </source>
</evidence>
<sequence>MKRRKILSNSEISAFCGQLSLIVKAGISLQEGLLIMAEDDKNGRGGEIIEKLTDVMEAGGSFAAALKESGEFPGYMVTMVEIGEASGKLEEVLESLRAYYERNDAVSRSIRSSVIYPLVMIVMMVAVILVIIIQVLPVFQQVFEQLGGEMSQFAQGLMSFGRGVSQYAVWIAAGLAIVAAGVVFLRRTKRGKDFFAVLGAKLFRRLSRAVDSGRFASGMALMLSSGLDLDESVEMTEKLMEHPGTKKKIQRMKERMDSGVSFAEAAVETGLFSALHSKMLKIGQQTGSMDTVMHQIAEQYEEEVDRRLSALISALEPTLVAVLSLIVGMILLSVMLPLMGIMSAIG</sequence>
<evidence type="ECO:0000256" key="5">
    <source>
        <dbReference type="ARBA" id="ARBA00022989"/>
    </source>
</evidence>
<dbReference type="InterPro" id="IPR042094">
    <property type="entry name" value="T2SS_GspF_sf"/>
</dbReference>
<comment type="similarity">
    <text evidence="2">Belongs to the GSP F family.</text>
</comment>
<evidence type="ECO:0000256" key="1">
    <source>
        <dbReference type="ARBA" id="ARBA00004651"/>
    </source>
</evidence>
<keyword evidence="5 7" id="KW-1133">Transmembrane helix</keyword>
<comment type="caution">
    <text evidence="9">The sequence shown here is derived from an EMBL/GenBank/DDBJ whole genome shotgun (WGS) entry which is preliminary data.</text>
</comment>
<evidence type="ECO:0000313" key="10">
    <source>
        <dbReference type="Proteomes" id="UP000284751"/>
    </source>
</evidence>
<reference evidence="9 10" key="1">
    <citation type="submission" date="2018-08" db="EMBL/GenBank/DDBJ databases">
        <title>A genome reference for cultivated species of the human gut microbiota.</title>
        <authorList>
            <person name="Zou Y."/>
            <person name="Xue W."/>
            <person name="Luo G."/>
        </authorList>
    </citation>
    <scope>NUCLEOTIDE SEQUENCE [LARGE SCALE GENOMIC DNA]</scope>
    <source>
        <strain evidence="9 10">AF28-26</strain>
    </source>
</reference>
<gene>
    <name evidence="9" type="ORF">DWY99_00170</name>
</gene>
<organism evidence="9 10">
    <name type="scientific">[Clostridium] leptum</name>
    <dbReference type="NCBI Taxonomy" id="1535"/>
    <lineage>
        <taxon>Bacteria</taxon>
        <taxon>Bacillati</taxon>
        <taxon>Bacillota</taxon>
        <taxon>Clostridia</taxon>
        <taxon>Eubacteriales</taxon>
        <taxon>Oscillospiraceae</taxon>
        <taxon>Oscillospiraceae incertae sedis</taxon>
    </lineage>
</organism>
<dbReference type="Gene3D" id="1.20.81.30">
    <property type="entry name" value="Type II secretion system (T2SS), domain F"/>
    <property type="match status" value="2"/>
</dbReference>
<evidence type="ECO:0000313" key="9">
    <source>
        <dbReference type="EMBL" id="RGQ44751.1"/>
    </source>
</evidence>
<feature type="transmembrane region" description="Helical" evidence="7">
    <location>
        <begin position="114"/>
        <end position="136"/>
    </location>
</feature>
<dbReference type="PRINTS" id="PR00812">
    <property type="entry name" value="BCTERIALGSPF"/>
</dbReference>
<feature type="transmembrane region" description="Helical" evidence="7">
    <location>
        <begin position="319"/>
        <end position="345"/>
    </location>
</feature>
<feature type="domain" description="Type II secretion system protein GspF" evidence="8">
    <location>
        <begin position="216"/>
        <end position="337"/>
    </location>
</feature>
<dbReference type="PANTHER" id="PTHR30012">
    <property type="entry name" value="GENERAL SECRETION PATHWAY PROTEIN"/>
    <property type="match status" value="1"/>
</dbReference>
<evidence type="ECO:0000259" key="8">
    <source>
        <dbReference type="Pfam" id="PF00482"/>
    </source>
</evidence>
<dbReference type="EMBL" id="QRTC01000001">
    <property type="protein sequence ID" value="RGQ44751.1"/>
    <property type="molecule type" value="Genomic_DNA"/>
</dbReference>
<keyword evidence="4 7" id="KW-0812">Transmembrane</keyword>
<comment type="subcellular location">
    <subcellularLocation>
        <location evidence="1">Cell membrane</location>
        <topology evidence="1">Multi-pass membrane protein</topology>
    </subcellularLocation>
</comment>
<evidence type="ECO:0000256" key="3">
    <source>
        <dbReference type="ARBA" id="ARBA00022475"/>
    </source>
</evidence>
<dbReference type="Pfam" id="PF00482">
    <property type="entry name" value="T2SSF"/>
    <property type="match status" value="2"/>
</dbReference>
<feature type="domain" description="Type II secretion system protein GspF" evidence="8">
    <location>
        <begin position="15"/>
        <end position="137"/>
    </location>
</feature>
<evidence type="ECO:0000256" key="7">
    <source>
        <dbReference type="SAM" id="Phobius"/>
    </source>
</evidence>
<dbReference type="InterPro" id="IPR003004">
    <property type="entry name" value="GspF/PilC"/>
</dbReference>
<dbReference type="Proteomes" id="UP000284751">
    <property type="component" value="Unassembled WGS sequence"/>
</dbReference>
<evidence type="ECO:0000256" key="6">
    <source>
        <dbReference type="ARBA" id="ARBA00023136"/>
    </source>
</evidence>
<accession>A0A412B1A1</accession>
<evidence type="ECO:0000256" key="2">
    <source>
        <dbReference type="ARBA" id="ARBA00005745"/>
    </source>
</evidence>
<dbReference type="PANTHER" id="PTHR30012:SF0">
    <property type="entry name" value="TYPE II SECRETION SYSTEM PROTEIN F-RELATED"/>
    <property type="match status" value="1"/>
</dbReference>
<dbReference type="InterPro" id="IPR018076">
    <property type="entry name" value="T2SS_GspF_dom"/>
</dbReference>
<name>A0A412B1A1_9FIRM</name>
<dbReference type="AlphaFoldDB" id="A0A412B1A1"/>
<keyword evidence="3" id="KW-1003">Cell membrane</keyword>
<protein>
    <submittedName>
        <fullName evidence="9">Type II secretion system F family protein</fullName>
    </submittedName>
</protein>